<reference evidence="1 2" key="1">
    <citation type="submission" date="2024-08" db="EMBL/GenBank/DDBJ databases">
        <title>Insights into the chromosomal genome structure of Flemingia macrophylla.</title>
        <authorList>
            <person name="Ding Y."/>
            <person name="Zhao Y."/>
            <person name="Bi W."/>
            <person name="Wu M."/>
            <person name="Zhao G."/>
            <person name="Gong Y."/>
            <person name="Li W."/>
            <person name="Zhang P."/>
        </authorList>
    </citation>
    <scope>NUCLEOTIDE SEQUENCE [LARGE SCALE GENOMIC DNA]</scope>
    <source>
        <strain evidence="1">DYQJB</strain>
        <tissue evidence="1">Leaf</tissue>
    </source>
</reference>
<accession>A0ABD1M716</accession>
<sequence>MPTASPEDLFLKRKMNNPFWARGIDVLGYSLNALRFSNLSFQDADSPPRAMEMKMGFRRMRWGSGRRGDVEASQGAPPPHGHGVRTVFFTLRHLIITWIDFMQIESDALTNLYKCVSREL</sequence>
<proteinExistence type="predicted"/>
<keyword evidence="2" id="KW-1185">Reference proteome</keyword>
<dbReference type="Proteomes" id="UP001603857">
    <property type="component" value="Unassembled WGS sequence"/>
</dbReference>
<gene>
    <name evidence="1" type="ORF">Fmac_019160</name>
</gene>
<evidence type="ECO:0000313" key="1">
    <source>
        <dbReference type="EMBL" id="KAL2331579.1"/>
    </source>
</evidence>
<name>A0ABD1M716_9FABA</name>
<dbReference type="EMBL" id="JBGMDY010000006">
    <property type="protein sequence ID" value="KAL2331579.1"/>
    <property type="molecule type" value="Genomic_DNA"/>
</dbReference>
<dbReference type="PANTHER" id="PTHR34375">
    <property type="entry name" value="GATA ZINC FINGER PROTEIN-RELATED"/>
    <property type="match status" value="1"/>
</dbReference>
<evidence type="ECO:0000313" key="2">
    <source>
        <dbReference type="Proteomes" id="UP001603857"/>
    </source>
</evidence>
<dbReference type="PANTHER" id="PTHR34375:SF2">
    <property type="entry name" value="GATA ZINC FINGER PROTEIN"/>
    <property type="match status" value="1"/>
</dbReference>
<dbReference type="AlphaFoldDB" id="A0ABD1M716"/>
<organism evidence="1 2">
    <name type="scientific">Flemingia macrophylla</name>
    <dbReference type="NCBI Taxonomy" id="520843"/>
    <lineage>
        <taxon>Eukaryota</taxon>
        <taxon>Viridiplantae</taxon>
        <taxon>Streptophyta</taxon>
        <taxon>Embryophyta</taxon>
        <taxon>Tracheophyta</taxon>
        <taxon>Spermatophyta</taxon>
        <taxon>Magnoliopsida</taxon>
        <taxon>eudicotyledons</taxon>
        <taxon>Gunneridae</taxon>
        <taxon>Pentapetalae</taxon>
        <taxon>rosids</taxon>
        <taxon>fabids</taxon>
        <taxon>Fabales</taxon>
        <taxon>Fabaceae</taxon>
        <taxon>Papilionoideae</taxon>
        <taxon>50 kb inversion clade</taxon>
        <taxon>NPAAA clade</taxon>
        <taxon>indigoferoid/millettioid clade</taxon>
        <taxon>Phaseoleae</taxon>
        <taxon>Flemingia</taxon>
    </lineage>
</organism>
<protein>
    <submittedName>
        <fullName evidence="1">Uncharacterized protein</fullName>
    </submittedName>
</protein>
<comment type="caution">
    <text evidence="1">The sequence shown here is derived from an EMBL/GenBank/DDBJ whole genome shotgun (WGS) entry which is preliminary data.</text>
</comment>